<proteinExistence type="predicted"/>
<sequence length="174" mass="19248">PIMYTSQTVAFSRGNVWILERGDASGKARPGSCSEGRGSGATSPRTRDPRRMRYVLPWSLRSIKIIEGKVVFIESMEPIPDGAVEGTCVPSHHRGQEHLQHLHSLAPRPVVPRTEKGTELNEQFLSRQWPELSSHMDKLTDVILESIGYPEHAVITASDLLIQCVDGSPIEGDI</sequence>
<accession>A0AAN5D713</accession>
<protein>
    <submittedName>
        <fullName evidence="2">Uncharacterized protein</fullName>
    </submittedName>
</protein>
<keyword evidence="3" id="KW-1185">Reference proteome</keyword>
<comment type="caution">
    <text evidence="2">The sequence shown here is derived from an EMBL/GenBank/DDBJ whole genome shotgun (WGS) entry which is preliminary data.</text>
</comment>
<evidence type="ECO:0000256" key="1">
    <source>
        <dbReference type="SAM" id="MobiDB-lite"/>
    </source>
</evidence>
<organism evidence="2 3">
    <name type="scientific">Pristionchus mayeri</name>
    <dbReference type="NCBI Taxonomy" id="1317129"/>
    <lineage>
        <taxon>Eukaryota</taxon>
        <taxon>Metazoa</taxon>
        <taxon>Ecdysozoa</taxon>
        <taxon>Nematoda</taxon>
        <taxon>Chromadorea</taxon>
        <taxon>Rhabditida</taxon>
        <taxon>Rhabditina</taxon>
        <taxon>Diplogasteromorpha</taxon>
        <taxon>Diplogasteroidea</taxon>
        <taxon>Neodiplogasteridae</taxon>
        <taxon>Pristionchus</taxon>
    </lineage>
</organism>
<feature type="region of interest" description="Disordered" evidence="1">
    <location>
        <begin position="22"/>
        <end position="48"/>
    </location>
</feature>
<feature type="non-terminal residue" evidence="2">
    <location>
        <position position="174"/>
    </location>
</feature>
<evidence type="ECO:0000313" key="3">
    <source>
        <dbReference type="Proteomes" id="UP001328107"/>
    </source>
</evidence>
<dbReference type="Proteomes" id="UP001328107">
    <property type="component" value="Unassembled WGS sequence"/>
</dbReference>
<name>A0AAN5D713_9BILA</name>
<dbReference type="AlphaFoldDB" id="A0AAN5D713"/>
<reference evidence="3" key="1">
    <citation type="submission" date="2022-10" db="EMBL/GenBank/DDBJ databases">
        <title>Genome assembly of Pristionchus species.</title>
        <authorList>
            <person name="Yoshida K."/>
            <person name="Sommer R.J."/>
        </authorList>
    </citation>
    <scope>NUCLEOTIDE SEQUENCE [LARGE SCALE GENOMIC DNA]</scope>
    <source>
        <strain evidence="3">RS5460</strain>
    </source>
</reference>
<evidence type="ECO:0000313" key="2">
    <source>
        <dbReference type="EMBL" id="GMR57918.1"/>
    </source>
</evidence>
<feature type="non-terminal residue" evidence="2">
    <location>
        <position position="1"/>
    </location>
</feature>
<dbReference type="EMBL" id="BTRK01000006">
    <property type="protein sequence ID" value="GMR57918.1"/>
    <property type="molecule type" value="Genomic_DNA"/>
</dbReference>
<gene>
    <name evidence="2" type="ORF">PMAYCL1PPCAC_28113</name>
</gene>